<protein>
    <recommendedName>
        <fullName evidence="4">Integral membrane protein</fullName>
    </recommendedName>
</protein>
<comment type="caution">
    <text evidence="2">The sequence shown here is derived from an EMBL/GenBank/DDBJ whole genome shotgun (WGS) entry which is preliminary data.</text>
</comment>
<keyword evidence="1" id="KW-1133">Transmembrane helix</keyword>
<dbReference type="Proteomes" id="UP001500908">
    <property type="component" value="Unassembled WGS sequence"/>
</dbReference>
<dbReference type="EMBL" id="BAABDD010000068">
    <property type="protein sequence ID" value="GAA3767430.1"/>
    <property type="molecule type" value="Genomic_DNA"/>
</dbReference>
<keyword evidence="1" id="KW-0472">Membrane</keyword>
<evidence type="ECO:0008006" key="4">
    <source>
        <dbReference type="Google" id="ProtNLM"/>
    </source>
</evidence>
<accession>A0ABP7GJ04</accession>
<evidence type="ECO:0000256" key="1">
    <source>
        <dbReference type="SAM" id="Phobius"/>
    </source>
</evidence>
<name>A0ABP7GJ04_9ACTN</name>
<organism evidence="2 3">
    <name type="scientific">Salinactinospora qingdaonensis</name>
    <dbReference type="NCBI Taxonomy" id="702744"/>
    <lineage>
        <taxon>Bacteria</taxon>
        <taxon>Bacillati</taxon>
        <taxon>Actinomycetota</taxon>
        <taxon>Actinomycetes</taxon>
        <taxon>Streptosporangiales</taxon>
        <taxon>Nocardiopsidaceae</taxon>
        <taxon>Salinactinospora</taxon>
    </lineage>
</organism>
<dbReference type="RefSeq" id="WP_344977605.1">
    <property type="nucleotide sequence ID" value="NZ_BAABDD010000068.1"/>
</dbReference>
<evidence type="ECO:0000313" key="2">
    <source>
        <dbReference type="EMBL" id="GAA3767430.1"/>
    </source>
</evidence>
<reference evidence="3" key="1">
    <citation type="journal article" date="2019" name="Int. J. Syst. Evol. Microbiol.">
        <title>The Global Catalogue of Microorganisms (GCM) 10K type strain sequencing project: providing services to taxonomists for standard genome sequencing and annotation.</title>
        <authorList>
            <consortium name="The Broad Institute Genomics Platform"/>
            <consortium name="The Broad Institute Genome Sequencing Center for Infectious Disease"/>
            <person name="Wu L."/>
            <person name="Ma J."/>
        </authorList>
    </citation>
    <scope>NUCLEOTIDE SEQUENCE [LARGE SCALE GENOMIC DNA]</scope>
    <source>
        <strain evidence="3">JCM 17137</strain>
    </source>
</reference>
<keyword evidence="1" id="KW-0812">Transmembrane</keyword>
<sequence length="106" mass="11402">MFWTLLYTAAALASVGSIVAGRPWVSRLARRSAPDWVRADPVFGWMATTLTWLWAGLFALAALLSALVEVTGVGVAIGVVLSLAGWQSPLPFRAVPQWDSRPLVPV</sequence>
<proteinExistence type="predicted"/>
<gene>
    <name evidence="2" type="ORF">GCM10022402_50120</name>
</gene>
<feature type="transmembrane region" description="Helical" evidence="1">
    <location>
        <begin position="52"/>
        <end position="83"/>
    </location>
</feature>
<evidence type="ECO:0000313" key="3">
    <source>
        <dbReference type="Proteomes" id="UP001500908"/>
    </source>
</evidence>
<keyword evidence="3" id="KW-1185">Reference proteome</keyword>